<organism evidence="1 2">
    <name type="scientific">Ochrobactrum soli</name>
    <dbReference type="NCBI Taxonomy" id="2448455"/>
    <lineage>
        <taxon>Bacteria</taxon>
        <taxon>Pseudomonadati</taxon>
        <taxon>Pseudomonadota</taxon>
        <taxon>Alphaproteobacteria</taxon>
        <taxon>Hyphomicrobiales</taxon>
        <taxon>Brucellaceae</taxon>
        <taxon>Brucella/Ochrobactrum group</taxon>
        <taxon>Ochrobactrum</taxon>
    </lineage>
</organism>
<dbReference type="EMBL" id="OOFM01000004">
    <property type="protein sequence ID" value="SPL63084.1"/>
    <property type="molecule type" value="Genomic_DNA"/>
</dbReference>
<protein>
    <submittedName>
        <fullName evidence="1">Uncharacterized protein</fullName>
    </submittedName>
</protein>
<dbReference type="AlphaFoldDB" id="A0A2P9HG61"/>
<proteinExistence type="predicted"/>
<evidence type="ECO:0000313" key="2">
    <source>
        <dbReference type="Proteomes" id="UP000246073"/>
    </source>
</evidence>
<evidence type="ECO:0000313" key="1">
    <source>
        <dbReference type="EMBL" id="SPL63084.1"/>
    </source>
</evidence>
<sequence length="37" mass="4121">MRDAMVANRGGFDVASLEAIDTEWRLHKVTLAHLKPA</sequence>
<accession>A0A2P9HG61</accession>
<reference evidence="2" key="1">
    <citation type="submission" date="2017-12" db="EMBL/GenBank/DDBJ databases">
        <authorList>
            <person name="Diaz M."/>
        </authorList>
    </citation>
    <scope>NUCLEOTIDE SEQUENCE [LARGE SCALE GENOMIC DNA]</scope>
    <source>
        <strain evidence="2">FI11154</strain>
    </source>
</reference>
<name>A0A2P9HG61_9HYPH</name>
<gene>
    <name evidence="1" type="ORF">OHAE_3016</name>
</gene>
<dbReference type="Proteomes" id="UP000246073">
    <property type="component" value="Unassembled WGS sequence"/>
</dbReference>